<dbReference type="GO" id="GO:0005886">
    <property type="term" value="C:plasma membrane"/>
    <property type="evidence" value="ECO:0007669"/>
    <property type="project" value="TreeGrafter"/>
</dbReference>
<dbReference type="SUPFAM" id="SSF48726">
    <property type="entry name" value="Immunoglobulin"/>
    <property type="match status" value="3"/>
</dbReference>
<reference evidence="19" key="1">
    <citation type="submission" date="2019-09" db="EMBL/GenBank/DDBJ databases">
        <title>Bird 10,000 Genomes (B10K) Project - Family phase.</title>
        <authorList>
            <person name="Zhang G."/>
        </authorList>
    </citation>
    <scope>NUCLEOTIDE SEQUENCE</scope>
    <source>
        <strain evidence="19">B10K-DU-001-08</strain>
        <tissue evidence="19">Muscle</tissue>
    </source>
</reference>
<keyword evidence="8 17" id="KW-0472">Membrane</keyword>
<dbReference type="EMBL" id="WBMW01001807">
    <property type="protein sequence ID" value="NXC41337.1"/>
    <property type="molecule type" value="Genomic_DNA"/>
</dbReference>
<comment type="function">
    <text evidence="13">Through its N-linked glycans ensures anchoring of secretory IgA (sIgA) molecules to mucus lining the epithelial surface to neutralize extracellular pathogens. On its own (free form) may act as a non-specific microbial scavenger to prevent pathogen interaction with epithelial cells.</text>
</comment>
<evidence type="ECO:0000256" key="17">
    <source>
        <dbReference type="SAM" id="Phobius"/>
    </source>
</evidence>
<keyword evidence="4" id="KW-0964">Secreted</keyword>
<dbReference type="InterPro" id="IPR003599">
    <property type="entry name" value="Ig_sub"/>
</dbReference>
<evidence type="ECO:0000256" key="15">
    <source>
        <dbReference type="ARBA" id="ARBA00049745"/>
    </source>
</evidence>
<dbReference type="Proteomes" id="UP000613066">
    <property type="component" value="Unassembled WGS sequence"/>
</dbReference>
<organism evidence="19 20">
    <name type="scientific">Penelope pileata</name>
    <dbReference type="NCBI Taxonomy" id="1118817"/>
    <lineage>
        <taxon>Eukaryota</taxon>
        <taxon>Metazoa</taxon>
        <taxon>Chordata</taxon>
        <taxon>Craniata</taxon>
        <taxon>Vertebrata</taxon>
        <taxon>Euteleostomi</taxon>
        <taxon>Archelosauria</taxon>
        <taxon>Archosauria</taxon>
        <taxon>Dinosauria</taxon>
        <taxon>Saurischia</taxon>
        <taxon>Theropoda</taxon>
        <taxon>Coelurosauria</taxon>
        <taxon>Aves</taxon>
        <taxon>Neognathae</taxon>
        <taxon>Galloanserae</taxon>
        <taxon>Galliformes</taxon>
        <taxon>Cracidae</taxon>
        <taxon>Penelope</taxon>
    </lineage>
</organism>
<evidence type="ECO:0000256" key="9">
    <source>
        <dbReference type="ARBA" id="ARBA00023157"/>
    </source>
</evidence>
<evidence type="ECO:0000259" key="18">
    <source>
        <dbReference type="PROSITE" id="PS50835"/>
    </source>
</evidence>
<feature type="compositionally biased region" description="Low complexity" evidence="16">
    <location>
        <begin position="354"/>
        <end position="363"/>
    </location>
</feature>
<keyword evidence="11" id="KW-0393">Immunoglobulin domain</keyword>
<dbReference type="AlphaFoldDB" id="A0A851NMF1"/>
<sequence>TSGTLYGPRFLTGAVGGSVTHQCFYSIMPANKHDRKFWCKRARDGVCYTVISTTGYVSRAHEGRVSLQDIPQNGTFMVTMTQLEMNDTGTYRCGIGSTNRDLYVTLRLTVSADVGTPRPVELLLGELRGSVTVPCPPGDGRGSTRRFWCRVGRSGCTLIADTHGYVEKSYEGRIFITPRESSGAFKVLINDLGQEDAGLYRCGTGSPNGQDSWHAVALQVTTATARPRRAKFVSGRVGGSLSLQCHHDPEGSYTQRYLCRWREAGCSLLVDADGFVHESYEGRIQMASSNQNGTYTVVMSNLREEDEGWYWCGARNGHAEHTTSVKLSIEKGTWTSQNPETYTSAKPSLPSNPAARSTATQRRTTGLMYTMSTSTQSTSIASTSTQSTSTPLHIFPPSTFVTAHSNTYSKSSSRELRLLPIVIPALVLLICIIITILVLAKMKLQREMGQEGSAVGQAEAVLVQPGLRPAKQQRMEEPRSPDKANRCTTDSGKRWWVFSAPGAANVPCLGARQTLSLHSRN</sequence>
<keyword evidence="7 17" id="KW-1133">Transmembrane helix</keyword>
<feature type="region of interest" description="Disordered" evidence="16">
    <location>
        <begin position="469"/>
        <end position="488"/>
    </location>
</feature>
<dbReference type="PROSITE" id="PS50835">
    <property type="entry name" value="IG_LIKE"/>
    <property type="match status" value="1"/>
</dbReference>
<feature type="non-terminal residue" evidence="19">
    <location>
        <position position="521"/>
    </location>
</feature>
<dbReference type="PANTHER" id="PTHR11860:SF82">
    <property type="entry name" value="POLYMERIC IMMUNOGLOBULIN RECEPTOR"/>
    <property type="match status" value="1"/>
</dbReference>
<gene>
    <name evidence="19" type="primary">Pigr_1</name>
    <name evidence="19" type="ORF">PENPIL_R15384</name>
</gene>
<comment type="caution">
    <text evidence="19">The sequence shown here is derived from an EMBL/GenBank/DDBJ whole genome shotgun (WGS) entry which is preliminary data.</text>
</comment>
<feature type="transmembrane region" description="Helical" evidence="17">
    <location>
        <begin position="418"/>
        <end position="440"/>
    </location>
</feature>
<evidence type="ECO:0000256" key="11">
    <source>
        <dbReference type="ARBA" id="ARBA00023319"/>
    </source>
</evidence>
<evidence type="ECO:0000313" key="19">
    <source>
        <dbReference type="EMBL" id="NXC41337.1"/>
    </source>
</evidence>
<dbReference type="SMART" id="SM00409">
    <property type="entry name" value="IG"/>
    <property type="match status" value="3"/>
</dbReference>
<name>A0A851NMF1_9GALL</name>
<proteinExistence type="predicted"/>
<evidence type="ECO:0000313" key="20">
    <source>
        <dbReference type="Proteomes" id="UP000613066"/>
    </source>
</evidence>
<keyword evidence="10" id="KW-0325">Glycoprotein</keyword>
<dbReference type="InterPro" id="IPR050671">
    <property type="entry name" value="CD300_family_receptors"/>
</dbReference>
<evidence type="ECO:0000256" key="1">
    <source>
        <dbReference type="ARBA" id="ARBA00004251"/>
    </source>
</evidence>
<dbReference type="PANTHER" id="PTHR11860">
    <property type="entry name" value="POLYMERIC-IMMUNOGLOBULIN RECEPTOR"/>
    <property type="match status" value="1"/>
</dbReference>
<keyword evidence="3" id="KW-1003">Cell membrane</keyword>
<dbReference type="Pfam" id="PF07686">
    <property type="entry name" value="V-set"/>
    <property type="match status" value="3"/>
</dbReference>
<evidence type="ECO:0000256" key="13">
    <source>
        <dbReference type="ARBA" id="ARBA00049604"/>
    </source>
</evidence>
<keyword evidence="9" id="KW-1015">Disulfide bond</keyword>
<evidence type="ECO:0000256" key="7">
    <source>
        <dbReference type="ARBA" id="ARBA00022989"/>
    </source>
</evidence>
<evidence type="ECO:0000256" key="8">
    <source>
        <dbReference type="ARBA" id="ARBA00023136"/>
    </source>
</evidence>
<dbReference type="InterPro" id="IPR007110">
    <property type="entry name" value="Ig-like_dom"/>
</dbReference>
<dbReference type="InterPro" id="IPR013106">
    <property type="entry name" value="Ig_V-set"/>
</dbReference>
<evidence type="ECO:0000256" key="2">
    <source>
        <dbReference type="ARBA" id="ARBA00004613"/>
    </source>
</evidence>
<keyword evidence="5 17" id="KW-0812">Transmembrane</keyword>
<comment type="subunit">
    <text evidence="14">Interacts (mainly via CDR1-like domain) with dimeric IgA. Interacts (mainly via CDR2-like domain) with pentameric IgM.</text>
</comment>
<evidence type="ECO:0000256" key="5">
    <source>
        <dbReference type="ARBA" id="ARBA00022692"/>
    </source>
</evidence>
<evidence type="ECO:0000256" key="6">
    <source>
        <dbReference type="ARBA" id="ARBA00022729"/>
    </source>
</evidence>
<dbReference type="InterPro" id="IPR013783">
    <property type="entry name" value="Ig-like_fold"/>
</dbReference>
<evidence type="ECO:0000256" key="12">
    <source>
        <dbReference type="ARBA" id="ARBA00049599"/>
    </source>
</evidence>
<evidence type="ECO:0000256" key="14">
    <source>
        <dbReference type="ARBA" id="ARBA00049678"/>
    </source>
</evidence>
<feature type="compositionally biased region" description="Basic and acidic residues" evidence="16">
    <location>
        <begin position="473"/>
        <end position="485"/>
    </location>
</feature>
<evidence type="ECO:0000256" key="10">
    <source>
        <dbReference type="ARBA" id="ARBA00023180"/>
    </source>
</evidence>
<evidence type="ECO:0000256" key="4">
    <source>
        <dbReference type="ARBA" id="ARBA00022525"/>
    </source>
</evidence>
<evidence type="ECO:0000256" key="3">
    <source>
        <dbReference type="ARBA" id="ARBA00022475"/>
    </source>
</evidence>
<feature type="region of interest" description="Disordered" evidence="16">
    <location>
        <begin position="336"/>
        <end position="363"/>
    </location>
</feature>
<keyword evidence="20" id="KW-1185">Reference proteome</keyword>
<dbReference type="InterPro" id="IPR036179">
    <property type="entry name" value="Ig-like_dom_sf"/>
</dbReference>
<accession>A0A851NMF1</accession>
<dbReference type="SMART" id="SM00406">
    <property type="entry name" value="IGv"/>
    <property type="match status" value="3"/>
</dbReference>
<dbReference type="Gene3D" id="2.60.40.10">
    <property type="entry name" value="Immunoglobulins"/>
    <property type="match status" value="3"/>
</dbReference>
<dbReference type="GO" id="GO:0004888">
    <property type="term" value="F:transmembrane signaling receptor activity"/>
    <property type="evidence" value="ECO:0007669"/>
    <property type="project" value="TreeGrafter"/>
</dbReference>
<dbReference type="OrthoDB" id="8442846at2759"/>
<keyword evidence="6" id="KW-0732">Signal</keyword>
<evidence type="ECO:0000256" key="16">
    <source>
        <dbReference type="SAM" id="MobiDB-lite"/>
    </source>
</evidence>
<feature type="non-terminal residue" evidence="19">
    <location>
        <position position="1"/>
    </location>
</feature>
<feature type="domain" description="Ig-like" evidence="18">
    <location>
        <begin position="227"/>
        <end position="328"/>
    </location>
</feature>
<comment type="function">
    <text evidence="12">Mediates selective transcytosis of polymeric IgA and IgM across mucosal epithelial cells. Binds polymeric IgA and IgM at the basolateral surface of epithelial cells. The complex is then transported across the cell to be secreted at the apical surface. During this process, a cleavage occurs that separates the extracellular (known as the secretory component) from the transmembrane segment.</text>
</comment>
<protein>
    <recommendedName>
        <fullName evidence="15">Polymeric immunoglobulin receptor</fullName>
    </recommendedName>
</protein>
<comment type="subcellular location">
    <subcellularLocation>
        <location evidence="1">Cell membrane</location>
        <topology evidence="1">Single-pass type I membrane protein</topology>
    </subcellularLocation>
    <subcellularLocation>
        <location evidence="2">Secreted</location>
    </subcellularLocation>
</comment>
<dbReference type="CDD" id="cd05716">
    <property type="entry name" value="IgV_pIgR_like"/>
    <property type="match status" value="3"/>
</dbReference>
<feature type="compositionally biased region" description="Polar residues" evidence="16">
    <location>
        <begin position="336"/>
        <end position="351"/>
    </location>
</feature>